<dbReference type="AlphaFoldDB" id="A0A7T8GUA6"/>
<sequence length="114" mass="12545">MWILQSHRQKVVPHGCLGHVVLSCQGPDAGAQLRPPHYLLHLLFLPCSGSSGPLPIGNRPSGHILVVEQHAAESLLCDVLNLIASRNPLKDPRVELTHHVLTLESADFCCQYFK</sequence>
<organism evidence="1 2">
    <name type="scientific">Caligus rogercresseyi</name>
    <name type="common">Sea louse</name>
    <dbReference type="NCBI Taxonomy" id="217165"/>
    <lineage>
        <taxon>Eukaryota</taxon>
        <taxon>Metazoa</taxon>
        <taxon>Ecdysozoa</taxon>
        <taxon>Arthropoda</taxon>
        <taxon>Crustacea</taxon>
        <taxon>Multicrustacea</taxon>
        <taxon>Hexanauplia</taxon>
        <taxon>Copepoda</taxon>
        <taxon>Siphonostomatoida</taxon>
        <taxon>Caligidae</taxon>
        <taxon>Caligus</taxon>
    </lineage>
</organism>
<evidence type="ECO:0000313" key="1">
    <source>
        <dbReference type="EMBL" id="QQP37711.1"/>
    </source>
</evidence>
<reference evidence="2" key="1">
    <citation type="submission" date="2021-01" db="EMBL/GenBank/DDBJ databases">
        <title>Caligus Genome Assembly.</title>
        <authorList>
            <person name="Gallardo-Escarate C."/>
        </authorList>
    </citation>
    <scope>NUCLEOTIDE SEQUENCE [LARGE SCALE GENOMIC DNA]</scope>
</reference>
<dbReference type="EMBL" id="CP045901">
    <property type="protein sequence ID" value="QQP37711.1"/>
    <property type="molecule type" value="Genomic_DNA"/>
</dbReference>
<evidence type="ECO:0000313" key="2">
    <source>
        <dbReference type="Proteomes" id="UP000595437"/>
    </source>
</evidence>
<dbReference type="Proteomes" id="UP000595437">
    <property type="component" value="Chromosome 12"/>
</dbReference>
<accession>A0A7T8GUA6</accession>
<proteinExistence type="predicted"/>
<gene>
    <name evidence="1" type="ORF">FKW44_018087</name>
</gene>
<keyword evidence="2" id="KW-1185">Reference proteome</keyword>
<name>A0A7T8GUA6_CALRO</name>
<protein>
    <submittedName>
        <fullName evidence="1">Uncharacterized protein</fullName>
    </submittedName>
</protein>